<dbReference type="Proteomes" id="UP001199296">
    <property type="component" value="Unassembled WGS sequence"/>
</dbReference>
<comment type="caution">
    <text evidence="4">The sequence shown here is derived from an EMBL/GenBank/DDBJ whole genome shotgun (WGS) entry which is preliminary data.</text>
</comment>
<organism evidence="4 5">
    <name type="scientific">Halanaerobium polyolivorans</name>
    <dbReference type="NCBI Taxonomy" id="2886943"/>
    <lineage>
        <taxon>Bacteria</taxon>
        <taxon>Bacillati</taxon>
        <taxon>Bacillota</taxon>
        <taxon>Clostridia</taxon>
        <taxon>Halanaerobiales</taxon>
        <taxon>Halanaerobiaceae</taxon>
        <taxon>Halanaerobium</taxon>
    </lineage>
</organism>
<evidence type="ECO:0000313" key="4">
    <source>
        <dbReference type="EMBL" id="MCC3145788.1"/>
    </source>
</evidence>
<keyword evidence="5" id="KW-1185">Reference proteome</keyword>
<dbReference type="GO" id="GO:0005524">
    <property type="term" value="F:ATP binding"/>
    <property type="evidence" value="ECO:0007669"/>
    <property type="project" value="UniProtKB-KW"/>
</dbReference>
<dbReference type="InterPro" id="IPR027417">
    <property type="entry name" value="P-loop_NTPase"/>
</dbReference>
<dbReference type="PANTHER" id="PTHR42798">
    <property type="entry name" value="LIPOPROTEIN-RELEASING SYSTEM ATP-BINDING PROTEIN LOLD"/>
    <property type="match status" value="1"/>
</dbReference>
<protein>
    <submittedName>
        <fullName evidence="4">ABC transporter ATP-binding protein</fullName>
    </submittedName>
</protein>
<dbReference type="PROSITE" id="PS50893">
    <property type="entry name" value="ABC_TRANSPORTER_2"/>
    <property type="match status" value="1"/>
</dbReference>
<dbReference type="GO" id="GO:0016887">
    <property type="term" value="F:ATP hydrolysis activity"/>
    <property type="evidence" value="ECO:0007669"/>
    <property type="project" value="InterPro"/>
</dbReference>
<evidence type="ECO:0000256" key="1">
    <source>
        <dbReference type="ARBA" id="ARBA00022741"/>
    </source>
</evidence>
<evidence type="ECO:0000256" key="2">
    <source>
        <dbReference type="ARBA" id="ARBA00022840"/>
    </source>
</evidence>
<dbReference type="InterPro" id="IPR003593">
    <property type="entry name" value="AAA+_ATPase"/>
</dbReference>
<dbReference type="SMART" id="SM00382">
    <property type="entry name" value="AAA"/>
    <property type="match status" value="1"/>
</dbReference>
<dbReference type="PANTHER" id="PTHR42798:SF2">
    <property type="entry name" value="ABC TRANSPORTER ATP-BINDING PROTEIN MG467-RELATED"/>
    <property type="match status" value="1"/>
</dbReference>
<accession>A0AAW4X1U2</accession>
<dbReference type="RefSeq" id="WP_229346488.1">
    <property type="nucleotide sequence ID" value="NZ_JAJFAT010000017.1"/>
</dbReference>
<dbReference type="Gene3D" id="3.40.50.300">
    <property type="entry name" value="P-loop containing nucleotide triphosphate hydrolases"/>
    <property type="match status" value="1"/>
</dbReference>
<dbReference type="InterPro" id="IPR017871">
    <property type="entry name" value="ABC_transporter-like_CS"/>
</dbReference>
<keyword evidence="1" id="KW-0547">Nucleotide-binding</keyword>
<dbReference type="AlphaFoldDB" id="A0AAW4X1U2"/>
<reference evidence="4 5" key="1">
    <citation type="submission" date="2021-10" db="EMBL/GenBank/DDBJ databases">
        <authorList>
            <person name="Grouzdev D.S."/>
            <person name="Pantiukh K.S."/>
            <person name="Krutkina M.S."/>
        </authorList>
    </citation>
    <scope>NUCLEOTIDE SEQUENCE [LARGE SCALE GENOMIC DNA]</scope>
    <source>
        <strain evidence="4 5">Z-7514</strain>
    </source>
</reference>
<keyword evidence="2 4" id="KW-0067">ATP-binding</keyword>
<dbReference type="Pfam" id="PF00005">
    <property type="entry name" value="ABC_tran"/>
    <property type="match status" value="1"/>
</dbReference>
<proteinExistence type="predicted"/>
<dbReference type="EMBL" id="JAJFAT010000017">
    <property type="protein sequence ID" value="MCC3145788.1"/>
    <property type="molecule type" value="Genomic_DNA"/>
</dbReference>
<sequence length="218" mass="25493">MNRILIESLSYKREINDKYVFEDLNLEIKKEKGIILILGPSGVGKSTFLHLLNGLLKANKGYIEINEVNITDSSSFDSNKFWSEICNLMYQNFPLINWLTCKENLDLVTGKKNIKKMLRELNIKEIYNKYPNEISFGQRQRIALIQCFLMKPKIKLLDEPTSALGYDDKIKVIKLIKNITDKYNELFIIATHDRDLIKYADEVYEIRNQTLKTNKVSF</sequence>
<evidence type="ECO:0000313" key="5">
    <source>
        <dbReference type="Proteomes" id="UP001199296"/>
    </source>
</evidence>
<dbReference type="PROSITE" id="PS00211">
    <property type="entry name" value="ABC_TRANSPORTER_1"/>
    <property type="match status" value="1"/>
</dbReference>
<gene>
    <name evidence="4" type="ORF">LJ207_10675</name>
</gene>
<dbReference type="InterPro" id="IPR003439">
    <property type="entry name" value="ABC_transporter-like_ATP-bd"/>
</dbReference>
<dbReference type="SUPFAM" id="SSF52540">
    <property type="entry name" value="P-loop containing nucleoside triphosphate hydrolases"/>
    <property type="match status" value="1"/>
</dbReference>
<evidence type="ECO:0000259" key="3">
    <source>
        <dbReference type="PROSITE" id="PS50893"/>
    </source>
</evidence>
<feature type="domain" description="ABC transporter" evidence="3">
    <location>
        <begin position="4"/>
        <end position="218"/>
    </location>
</feature>
<name>A0AAW4X1U2_9FIRM</name>